<keyword evidence="4" id="KW-0238">DNA-binding</keyword>
<dbReference type="Pfam" id="PF04539">
    <property type="entry name" value="Sigma70_r3"/>
    <property type="match status" value="1"/>
</dbReference>
<dbReference type="PANTHER" id="PTHR30603">
    <property type="entry name" value="RNA POLYMERASE SIGMA FACTOR RPO"/>
    <property type="match status" value="1"/>
</dbReference>
<dbReference type="Gene3D" id="1.10.601.10">
    <property type="entry name" value="RNA Polymerase Primary Sigma Factor"/>
    <property type="match status" value="1"/>
</dbReference>
<dbReference type="Pfam" id="PF04542">
    <property type="entry name" value="Sigma70_r2"/>
    <property type="match status" value="1"/>
</dbReference>
<keyword evidence="3" id="KW-0731">Sigma factor</keyword>
<dbReference type="Pfam" id="PF00140">
    <property type="entry name" value="Sigma70_r1_2"/>
    <property type="match status" value="1"/>
</dbReference>
<proteinExistence type="inferred from homology"/>
<dbReference type="InterPro" id="IPR007630">
    <property type="entry name" value="RNA_pol_sigma70_r4"/>
</dbReference>
<accession>A0ABN2XRR4</accession>
<dbReference type="NCBIfam" id="TIGR02937">
    <property type="entry name" value="sigma70-ECF"/>
    <property type="match status" value="1"/>
</dbReference>
<dbReference type="SUPFAM" id="SSF88946">
    <property type="entry name" value="Sigma2 domain of RNA polymerase sigma factors"/>
    <property type="match status" value="1"/>
</dbReference>
<dbReference type="PANTHER" id="PTHR30603:SF60">
    <property type="entry name" value="RNA POLYMERASE SIGMA FACTOR RPOD"/>
    <property type="match status" value="1"/>
</dbReference>
<evidence type="ECO:0000256" key="1">
    <source>
        <dbReference type="ARBA" id="ARBA00007788"/>
    </source>
</evidence>
<evidence type="ECO:0000259" key="6">
    <source>
        <dbReference type="PROSITE" id="PS00715"/>
    </source>
</evidence>
<dbReference type="EMBL" id="BAAAQA010000015">
    <property type="protein sequence ID" value="GAA2115564.1"/>
    <property type="molecule type" value="Genomic_DNA"/>
</dbReference>
<reference evidence="7 8" key="1">
    <citation type="journal article" date="2019" name="Int. J. Syst. Evol. Microbiol.">
        <title>The Global Catalogue of Microorganisms (GCM) 10K type strain sequencing project: providing services to taxonomists for standard genome sequencing and annotation.</title>
        <authorList>
            <consortium name="The Broad Institute Genomics Platform"/>
            <consortium name="The Broad Institute Genome Sequencing Center for Infectious Disease"/>
            <person name="Wu L."/>
            <person name="Ma J."/>
        </authorList>
    </citation>
    <scope>NUCLEOTIDE SEQUENCE [LARGE SCALE GENOMIC DNA]</scope>
    <source>
        <strain evidence="7 8">JCM 15914</strain>
    </source>
</reference>
<name>A0ABN2XRR4_9MICC</name>
<evidence type="ECO:0000256" key="5">
    <source>
        <dbReference type="ARBA" id="ARBA00023163"/>
    </source>
</evidence>
<dbReference type="RefSeq" id="WP_344224244.1">
    <property type="nucleotide sequence ID" value="NZ_BAAAQA010000015.1"/>
</dbReference>
<feature type="domain" description="RNA polymerase sigma-70" evidence="6">
    <location>
        <begin position="163"/>
        <end position="176"/>
    </location>
</feature>
<sequence length="381" mass="41606">MSPDKVAECVEDAFADLERQGHLQLTDVQRLVDLHGLDGVETAAVFAALRGSGIHLDTSASGDPAVLLEPPEVNKAALDTLGLILRAAGRAKLLTAEEEVLLGRRIRIGQNLTAADPYPPDGSDEANQIADGKSAHDQLVLANLRLVVSIARRYRPAGMDLADLVQEGTIGLMRAADKFDHTLGYKFSTYATWWIRQAIQRGIADKGRLIRLPVYVMEKLHRITSTQSRLRASLDREPSMHELATELDADSADIRAILDLVHDPISIDQPIGEDGDSDLGVVLDLYAADVAEEVVNSLTNAHIRGILDDVAEHQTKTGKGATTHAVDMLKLRYGLDDDRERTLGEIGAVYGITRERARQILNKILASSQLRTPLAQFIDID</sequence>
<evidence type="ECO:0000256" key="2">
    <source>
        <dbReference type="ARBA" id="ARBA00023015"/>
    </source>
</evidence>
<organism evidence="7 8">
    <name type="scientific">Kocuria atrinae</name>
    <dbReference type="NCBI Taxonomy" id="592377"/>
    <lineage>
        <taxon>Bacteria</taxon>
        <taxon>Bacillati</taxon>
        <taxon>Actinomycetota</taxon>
        <taxon>Actinomycetes</taxon>
        <taxon>Micrococcales</taxon>
        <taxon>Micrococcaceae</taxon>
        <taxon>Kocuria</taxon>
    </lineage>
</organism>
<dbReference type="SUPFAM" id="SSF88659">
    <property type="entry name" value="Sigma3 and sigma4 domains of RNA polymerase sigma factors"/>
    <property type="match status" value="2"/>
</dbReference>
<dbReference type="Pfam" id="PF04545">
    <property type="entry name" value="Sigma70_r4"/>
    <property type="match status" value="1"/>
</dbReference>
<dbReference type="InterPro" id="IPR036388">
    <property type="entry name" value="WH-like_DNA-bd_sf"/>
</dbReference>
<comment type="caution">
    <text evidence="7">The sequence shown here is derived from an EMBL/GenBank/DDBJ whole genome shotgun (WGS) entry which is preliminary data.</text>
</comment>
<keyword evidence="2" id="KW-0805">Transcription regulation</keyword>
<evidence type="ECO:0000313" key="8">
    <source>
        <dbReference type="Proteomes" id="UP001500166"/>
    </source>
</evidence>
<dbReference type="InterPro" id="IPR007624">
    <property type="entry name" value="RNA_pol_sigma70_r3"/>
</dbReference>
<dbReference type="InterPro" id="IPR050239">
    <property type="entry name" value="Sigma-70_RNA_pol_init_factors"/>
</dbReference>
<protein>
    <submittedName>
        <fullName evidence="7">RNA polymerase sigma factor RpoD</fullName>
    </submittedName>
</protein>
<dbReference type="InterPro" id="IPR013325">
    <property type="entry name" value="RNA_pol_sigma_r2"/>
</dbReference>
<gene>
    <name evidence="7" type="primary">rpoD</name>
    <name evidence="7" type="ORF">GCM10009824_13570</name>
</gene>
<evidence type="ECO:0000313" key="7">
    <source>
        <dbReference type="EMBL" id="GAA2115564.1"/>
    </source>
</evidence>
<dbReference type="InterPro" id="IPR013324">
    <property type="entry name" value="RNA_pol_sigma_r3/r4-like"/>
</dbReference>
<comment type="similarity">
    <text evidence="1">Belongs to the sigma-70 factor family.</text>
</comment>
<dbReference type="Proteomes" id="UP001500166">
    <property type="component" value="Unassembled WGS sequence"/>
</dbReference>
<evidence type="ECO:0000256" key="4">
    <source>
        <dbReference type="ARBA" id="ARBA00023125"/>
    </source>
</evidence>
<dbReference type="InterPro" id="IPR000943">
    <property type="entry name" value="RNA_pol_sigma70"/>
</dbReference>
<evidence type="ECO:0000256" key="3">
    <source>
        <dbReference type="ARBA" id="ARBA00023082"/>
    </source>
</evidence>
<dbReference type="PRINTS" id="PR00046">
    <property type="entry name" value="SIGMA70FCT"/>
</dbReference>
<dbReference type="InterPro" id="IPR007627">
    <property type="entry name" value="RNA_pol_sigma70_r2"/>
</dbReference>
<dbReference type="InterPro" id="IPR009042">
    <property type="entry name" value="RNA_pol_sigma70_r1_2"/>
</dbReference>
<keyword evidence="5" id="KW-0804">Transcription</keyword>
<dbReference type="InterPro" id="IPR014284">
    <property type="entry name" value="RNA_pol_sigma-70_dom"/>
</dbReference>
<keyword evidence="8" id="KW-1185">Reference proteome</keyword>
<dbReference type="Gene3D" id="1.10.10.10">
    <property type="entry name" value="Winged helix-like DNA-binding domain superfamily/Winged helix DNA-binding domain"/>
    <property type="match status" value="2"/>
</dbReference>
<dbReference type="PROSITE" id="PS00715">
    <property type="entry name" value="SIGMA70_1"/>
    <property type="match status" value="1"/>
</dbReference>